<keyword evidence="4 6" id="KW-1133">Transmembrane helix</keyword>
<keyword evidence="5 6" id="KW-0472">Membrane</keyword>
<feature type="transmembrane region" description="Helical" evidence="6">
    <location>
        <begin position="12"/>
        <end position="34"/>
    </location>
</feature>
<keyword evidence="8" id="KW-1185">Reference proteome</keyword>
<dbReference type="Proteomes" id="UP001596494">
    <property type="component" value="Unassembled WGS sequence"/>
</dbReference>
<evidence type="ECO:0000256" key="2">
    <source>
        <dbReference type="ARBA" id="ARBA00022475"/>
    </source>
</evidence>
<comment type="caution">
    <text evidence="7">The sequence shown here is derived from an EMBL/GenBank/DDBJ whole genome shotgun (WGS) entry which is preliminary data.</text>
</comment>
<evidence type="ECO:0000256" key="5">
    <source>
        <dbReference type="ARBA" id="ARBA00023136"/>
    </source>
</evidence>
<feature type="transmembrane region" description="Helical" evidence="6">
    <location>
        <begin position="172"/>
        <end position="198"/>
    </location>
</feature>
<feature type="transmembrane region" description="Helical" evidence="6">
    <location>
        <begin position="119"/>
        <end position="137"/>
    </location>
</feature>
<protein>
    <submittedName>
        <fullName evidence="7">Lipopolysaccharide biosynthesis protein</fullName>
    </submittedName>
</protein>
<dbReference type="PANTHER" id="PTHR30250:SF28">
    <property type="entry name" value="POLYSACCHARIDE BIOSYNTHESIS PROTEIN"/>
    <property type="match status" value="1"/>
</dbReference>
<dbReference type="PANTHER" id="PTHR30250">
    <property type="entry name" value="PST FAMILY PREDICTED COLANIC ACID TRANSPORTER"/>
    <property type="match status" value="1"/>
</dbReference>
<accession>A0ABW2K1E2</accession>
<reference evidence="8" key="1">
    <citation type="journal article" date="2019" name="Int. J. Syst. Evol. Microbiol.">
        <title>The Global Catalogue of Microorganisms (GCM) 10K type strain sequencing project: providing services to taxonomists for standard genome sequencing and annotation.</title>
        <authorList>
            <consortium name="The Broad Institute Genomics Platform"/>
            <consortium name="The Broad Institute Genome Sequencing Center for Infectious Disease"/>
            <person name="Wu L."/>
            <person name="Ma J."/>
        </authorList>
    </citation>
    <scope>NUCLEOTIDE SEQUENCE [LARGE SCALE GENOMIC DNA]</scope>
    <source>
        <strain evidence="8">CCUG 73951</strain>
    </source>
</reference>
<evidence type="ECO:0000313" key="8">
    <source>
        <dbReference type="Proteomes" id="UP001596494"/>
    </source>
</evidence>
<dbReference type="InterPro" id="IPR050833">
    <property type="entry name" value="Poly_Biosynth_Transport"/>
</dbReference>
<gene>
    <name evidence="7" type="ORF">ACFQMN_03780</name>
</gene>
<feature type="transmembrane region" description="Helical" evidence="6">
    <location>
        <begin position="46"/>
        <end position="75"/>
    </location>
</feature>
<feature type="transmembrane region" description="Helical" evidence="6">
    <location>
        <begin position="149"/>
        <end position="166"/>
    </location>
</feature>
<evidence type="ECO:0000256" key="4">
    <source>
        <dbReference type="ARBA" id="ARBA00022989"/>
    </source>
</evidence>
<feature type="transmembrane region" description="Helical" evidence="6">
    <location>
        <begin position="371"/>
        <end position="394"/>
    </location>
</feature>
<dbReference type="EMBL" id="JBHTBY010000002">
    <property type="protein sequence ID" value="MFC7320003.1"/>
    <property type="molecule type" value="Genomic_DNA"/>
</dbReference>
<feature type="transmembrane region" description="Helical" evidence="6">
    <location>
        <begin position="307"/>
        <end position="330"/>
    </location>
</feature>
<dbReference type="Pfam" id="PF13440">
    <property type="entry name" value="Polysacc_synt_3"/>
    <property type="match status" value="1"/>
</dbReference>
<proteinExistence type="predicted"/>
<evidence type="ECO:0000256" key="1">
    <source>
        <dbReference type="ARBA" id="ARBA00004651"/>
    </source>
</evidence>
<evidence type="ECO:0000256" key="6">
    <source>
        <dbReference type="SAM" id="Phobius"/>
    </source>
</evidence>
<feature type="transmembrane region" description="Helical" evidence="6">
    <location>
        <begin position="87"/>
        <end position="107"/>
    </location>
</feature>
<comment type="subcellular location">
    <subcellularLocation>
        <location evidence="1">Cell membrane</location>
        <topology evidence="1">Multi-pass membrane protein</topology>
    </subcellularLocation>
</comment>
<feature type="transmembrane region" description="Helical" evidence="6">
    <location>
        <begin position="342"/>
        <end position="359"/>
    </location>
</feature>
<evidence type="ECO:0000313" key="7">
    <source>
        <dbReference type="EMBL" id="MFC7320003.1"/>
    </source>
</evidence>
<name>A0ABW2K1E2_9BACI</name>
<evidence type="ECO:0000256" key="3">
    <source>
        <dbReference type="ARBA" id="ARBA00022692"/>
    </source>
</evidence>
<keyword evidence="2" id="KW-1003">Cell membrane</keyword>
<feature type="transmembrane region" description="Helical" evidence="6">
    <location>
        <begin position="400"/>
        <end position="420"/>
    </location>
</feature>
<dbReference type="RefSeq" id="WP_289217027.1">
    <property type="nucleotide sequence ID" value="NZ_JAPVRC010000011.1"/>
</dbReference>
<sequence>MVNKLKKLLKTPFVRNVMIMATGTAAAQLVNILLQPIITRLYGPEAYGLMGTFMAIAAIIGPVAAFAYPIAIVLPKRDKEAKGLIRLSLYITTAVAVIVGLILLFLHQPIVNIFNMESIAPYLYLIPIVIIFAGLLQVSEQWFIRTKQFGVNANATFFQAILLNGSKAGVGFFYPVAPVLIVLSSLNNGVKALFMILFARKSSYKSSSEEDDDKPVSLKELAKRHNDFPIFRAPQVFINAISQNLPIILLTSLFGPAAAGFYSICKTVLSMPSQLIGKSVGDVFYPRITEAAHKGESITHLVKKATLALAAVGFLPYLVVILFGPWLFSFVFGTDWVTAGEYARWIALWMFFMFINQPSVKSLPVMGAQAFHLRFTIFNLVIRMGLLAVGYFVFSSDVVAVALFGISGAVLNIILILLTLRMTKKFD</sequence>
<organism evidence="7 8">
    <name type="scientific">Halobacillus campisalis</name>
    <dbReference type="NCBI Taxonomy" id="435909"/>
    <lineage>
        <taxon>Bacteria</taxon>
        <taxon>Bacillati</taxon>
        <taxon>Bacillota</taxon>
        <taxon>Bacilli</taxon>
        <taxon>Bacillales</taxon>
        <taxon>Bacillaceae</taxon>
        <taxon>Halobacillus</taxon>
    </lineage>
</organism>
<keyword evidence="3 6" id="KW-0812">Transmembrane</keyword>